<evidence type="ECO:0000256" key="7">
    <source>
        <dbReference type="SAM" id="MobiDB-lite"/>
    </source>
</evidence>
<dbReference type="PANTHER" id="PTHR24422:SF10">
    <property type="entry name" value="CHEMOTAXIS PROTEIN METHYLTRANSFERASE 2"/>
    <property type="match status" value="1"/>
</dbReference>
<dbReference type="SUPFAM" id="SSF53335">
    <property type="entry name" value="S-adenosyl-L-methionine-dependent methyltransferases"/>
    <property type="match status" value="1"/>
</dbReference>
<gene>
    <name evidence="11" type="ORF">SAMN05421867_11757</name>
</gene>
<dbReference type="Pfam" id="PF01739">
    <property type="entry name" value="CheR"/>
    <property type="match status" value="1"/>
</dbReference>
<dbReference type="Gene3D" id="3.30.450.20">
    <property type="entry name" value="PAS domain"/>
    <property type="match status" value="2"/>
</dbReference>
<name>A0A1I1ADX5_9CELL</name>
<organism evidence="11 12">
    <name type="scientific">Cellulomonas marina</name>
    <dbReference type="NCBI Taxonomy" id="988821"/>
    <lineage>
        <taxon>Bacteria</taxon>
        <taxon>Bacillati</taxon>
        <taxon>Actinomycetota</taxon>
        <taxon>Actinomycetes</taxon>
        <taxon>Micrococcales</taxon>
        <taxon>Cellulomonadaceae</taxon>
        <taxon>Cellulomonas</taxon>
    </lineage>
</organism>
<dbReference type="Gene3D" id="1.10.155.10">
    <property type="entry name" value="Chemotaxis receptor methyltransferase CheR, N-terminal domain"/>
    <property type="match status" value="1"/>
</dbReference>
<keyword evidence="3" id="KW-0489">Methyltransferase</keyword>
<evidence type="ECO:0000256" key="2">
    <source>
        <dbReference type="ARBA" id="ARBA00012534"/>
    </source>
</evidence>
<evidence type="ECO:0000313" key="12">
    <source>
        <dbReference type="Proteomes" id="UP000199012"/>
    </source>
</evidence>
<dbReference type="STRING" id="988821.SAMN05421867_11757"/>
<dbReference type="RefSeq" id="WP_239078906.1">
    <property type="nucleotide sequence ID" value="NZ_BONM01000020.1"/>
</dbReference>
<keyword evidence="5" id="KW-0949">S-adenosyl-L-methionine</keyword>
<keyword evidence="4" id="KW-0808">Transferase</keyword>
<dbReference type="InterPro" id="IPR000700">
    <property type="entry name" value="PAS-assoc_C"/>
</dbReference>
<dbReference type="InterPro" id="IPR000014">
    <property type="entry name" value="PAS"/>
</dbReference>
<feature type="domain" description="PAC" evidence="9">
    <location>
        <begin position="386"/>
        <end position="438"/>
    </location>
</feature>
<evidence type="ECO:0000313" key="11">
    <source>
        <dbReference type="EMBL" id="SFB36205.1"/>
    </source>
</evidence>
<dbReference type="EMBL" id="FOKA01000017">
    <property type="protein sequence ID" value="SFB36205.1"/>
    <property type="molecule type" value="Genomic_DNA"/>
</dbReference>
<dbReference type="SMART" id="SM00138">
    <property type="entry name" value="MeTrc"/>
    <property type="match status" value="1"/>
</dbReference>
<keyword evidence="12" id="KW-1185">Reference proteome</keyword>
<dbReference type="Gene3D" id="3.40.50.150">
    <property type="entry name" value="Vaccinia Virus protein VP39"/>
    <property type="match status" value="1"/>
</dbReference>
<dbReference type="InterPro" id="IPR050903">
    <property type="entry name" value="Bact_Chemotaxis_MeTrfase"/>
</dbReference>
<dbReference type="InterPro" id="IPR029063">
    <property type="entry name" value="SAM-dependent_MTases_sf"/>
</dbReference>
<evidence type="ECO:0000259" key="9">
    <source>
        <dbReference type="PROSITE" id="PS50113"/>
    </source>
</evidence>
<sequence>MSHEDDEVEPDEDGSAALGPLVAETPDPQLTALLEHLREQRGFDFTGYKSASLARRIGRRMAAAGVGSYEDYQDRLSVDPGEFDALFDTVLINVTAFFRDADAWEHLRTEVLPRLLARRTGRLRVWSAACASGQEPYSLAVLLAEALGPEEFADRVKIYATDVDEVALATARNGLYDEREVAGVPEQTLARWFEPVGDRFQVRKELRRAVIFGRNDLIQDAPISHIDLLLCRNALMYFNAQTQAQIVRRLHFALEPHGVLFLGKAEMLLSHPDLFQPLELRRRFFRKVVGEPRRVAMPLTGAAPADAVPPEDLSRLWEEALLQAPAAQVVIGRDGVLVASNRRAQSLFAIGPRDAGRPFHDLEMSYKPVELRSSIEQVLAARAPLWLRDLSWQRVGQRPVSLDVQVVPLLTSDGEVLGVTVIFNDVTRYRELQDQLEQANQHLEAAYEELQSTNEELETMNEELQSTNDELNSSNEELRLRTAEVGELAHFLEAVLGGLRAGVAVLDDDLRVLAWNERAADLWGVRDDEALGRPMGDLDIGLPFDRLRPLLVAHANGLPAEDVVRVEAVNRRGRTVDLDVAVSPLRRGGAGADGAIVVMTVVG</sequence>
<proteinExistence type="predicted"/>
<evidence type="ECO:0000256" key="5">
    <source>
        <dbReference type="ARBA" id="ARBA00022691"/>
    </source>
</evidence>
<feature type="region of interest" description="Disordered" evidence="7">
    <location>
        <begin position="1"/>
        <end position="22"/>
    </location>
</feature>
<dbReference type="PANTHER" id="PTHR24422">
    <property type="entry name" value="CHEMOTAXIS PROTEIN METHYLTRANSFERASE"/>
    <property type="match status" value="1"/>
</dbReference>
<dbReference type="PRINTS" id="PR00996">
    <property type="entry name" value="CHERMTFRASE"/>
</dbReference>
<dbReference type="InterPro" id="IPR022641">
    <property type="entry name" value="CheR_N"/>
</dbReference>
<evidence type="ECO:0000256" key="4">
    <source>
        <dbReference type="ARBA" id="ARBA00022679"/>
    </source>
</evidence>
<keyword evidence="6" id="KW-0175">Coiled coil</keyword>
<dbReference type="InterPro" id="IPR036804">
    <property type="entry name" value="CheR_N_sf"/>
</dbReference>
<dbReference type="GO" id="GO:0032259">
    <property type="term" value="P:methylation"/>
    <property type="evidence" value="ECO:0007669"/>
    <property type="project" value="UniProtKB-KW"/>
</dbReference>
<evidence type="ECO:0000256" key="6">
    <source>
        <dbReference type="SAM" id="Coils"/>
    </source>
</evidence>
<reference evidence="11 12" key="1">
    <citation type="submission" date="2016-10" db="EMBL/GenBank/DDBJ databases">
        <authorList>
            <person name="de Groot N.N."/>
        </authorList>
    </citation>
    <scope>NUCLEOTIDE SEQUENCE [LARGE SCALE GENOMIC DNA]</scope>
    <source>
        <strain evidence="11 12">CGMCC 4.6945</strain>
    </source>
</reference>
<dbReference type="InterPro" id="IPR013656">
    <property type="entry name" value="PAS_4"/>
</dbReference>
<dbReference type="Pfam" id="PF03705">
    <property type="entry name" value="CheR_N"/>
    <property type="match status" value="1"/>
</dbReference>
<evidence type="ECO:0000259" key="8">
    <source>
        <dbReference type="PROSITE" id="PS50112"/>
    </source>
</evidence>
<dbReference type="InterPro" id="IPR035965">
    <property type="entry name" value="PAS-like_dom_sf"/>
</dbReference>
<dbReference type="GO" id="GO:0008983">
    <property type="term" value="F:protein-glutamate O-methyltransferase activity"/>
    <property type="evidence" value="ECO:0007669"/>
    <property type="project" value="UniProtKB-EC"/>
</dbReference>
<feature type="compositionally biased region" description="Acidic residues" evidence="7">
    <location>
        <begin position="1"/>
        <end position="14"/>
    </location>
</feature>
<dbReference type="SUPFAM" id="SSF55785">
    <property type="entry name" value="PYP-like sensor domain (PAS domain)"/>
    <property type="match status" value="2"/>
</dbReference>
<dbReference type="InterPro" id="IPR000780">
    <property type="entry name" value="CheR_MeTrfase"/>
</dbReference>
<evidence type="ECO:0000259" key="10">
    <source>
        <dbReference type="PROSITE" id="PS50123"/>
    </source>
</evidence>
<feature type="coiled-coil region" evidence="6">
    <location>
        <begin position="426"/>
        <end position="481"/>
    </location>
</feature>
<evidence type="ECO:0000256" key="3">
    <source>
        <dbReference type="ARBA" id="ARBA00022603"/>
    </source>
</evidence>
<dbReference type="SUPFAM" id="SSF47757">
    <property type="entry name" value="Chemotaxis receptor methyltransferase CheR, N-terminal domain"/>
    <property type="match status" value="1"/>
</dbReference>
<dbReference type="Proteomes" id="UP000199012">
    <property type="component" value="Unassembled WGS sequence"/>
</dbReference>
<comment type="catalytic activity">
    <reaction evidence="1">
        <text>L-glutamyl-[protein] + S-adenosyl-L-methionine = [protein]-L-glutamate 5-O-methyl ester + S-adenosyl-L-homocysteine</text>
        <dbReference type="Rhea" id="RHEA:24452"/>
        <dbReference type="Rhea" id="RHEA-COMP:10208"/>
        <dbReference type="Rhea" id="RHEA-COMP:10311"/>
        <dbReference type="ChEBI" id="CHEBI:29973"/>
        <dbReference type="ChEBI" id="CHEBI:57856"/>
        <dbReference type="ChEBI" id="CHEBI:59789"/>
        <dbReference type="ChEBI" id="CHEBI:82795"/>
        <dbReference type="EC" id="2.1.1.80"/>
    </reaction>
</comment>
<dbReference type="CDD" id="cd00130">
    <property type="entry name" value="PAS"/>
    <property type="match status" value="1"/>
</dbReference>
<dbReference type="EC" id="2.1.1.80" evidence="2"/>
<accession>A0A1I1ADX5</accession>
<feature type="domain" description="CheR-type methyltransferase" evidence="10">
    <location>
        <begin position="27"/>
        <end position="291"/>
    </location>
</feature>
<feature type="domain" description="PAS" evidence="8">
    <location>
        <begin position="488"/>
        <end position="533"/>
    </location>
</feature>
<protein>
    <recommendedName>
        <fullName evidence="2">protein-glutamate O-methyltransferase</fullName>
        <ecNumber evidence="2">2.1.1.80</ecNumber>
    </recommendedName>
</protein>
<dbReference type="AlphaFoldDB" id="A0A1I1ADX5"/>
<dbReference type="InterPro" id="IPR022642">
    <property type="entry name" value="CheR_C"/>
</dbReference>
<dbReference type="PROSITE" id="PS50123">
    <property type="entry name" value="CHER"/>
    <property type="match status" value="1"/>
</dbReference>
<dbReference type="CDD" id="cd02440">
    <property type="entry name" value="AdoMet_MTases"/>
    <property type="match status" value="1"/>
</dbReference>
<dbReference type="SMART" id="SM00091">
    <property type="entry name" value="PAS"/>
    <property type="match status" value="2"/>
</dbReference>
<dbReference type="PROSITE" id="PS50113">
    <property type="entry name" value="PAC"/>
    <property type="match status" value="1"/>
</dbReference>
<dbReference type="Pfam" id="PF08448">
    <property type="entry name" value="PAS_4"/>
    <property type="match status" value="2"/>
</dbReference>
<evidence type="ECO:0000256" key="1">
    <source>
        <dbReference type="ARBA" id="ARBA00001541"/>
    </source>
</evidence>
<dbReference type="PROSITE" id="PS50112">
    <property type="entry name" value="PAS"/>
    <property type="match status" value="1"/>
</dbReference>